<evidence type="ECO:0000313" key="4">
    <source>
        <dbReference type="Proteomes" id="UP001295423"/>
    </source>
</evidence>
<feature type="region of interest" description="Disordered" evidence="1">
    <location>
        <begin position="34"/>
        <end position="61"/>
    </location>
</feature>
<comment type="caution">
    <text evidence="3">The sequence shown here is derived from an EMBL/GenBank/DDBJ whole genome shotgun (WGS) entry which is preliminary data.</text>
</comment>
<dbReference type="AlphaFoldDB" id="A0AAD2JLG2"/>
<dbReference type="InterPro" id="IPR040911">
    <property type="entry name" value="Exostosin_GT47"/>
</dbReference>
<feature type="domain" description="Exostosin GT47" evidence="2">
    <location>
        <begin position="91"/>
        <end position="373"/>
    </location>
</feature>
<name>A0AAD2JLG2_9STRA</name>
<gene>
    <name evidence="3" type="ORF">CYCCA115_LOCUS18138</name>
</gene>
<protein>
    <recommendedName>
        <fullName evidence="2">Exostosin GT47 domain-containing protein</fullName>
    </recommendedName>
</protein>
<evidence type="ECO:0000259" key="2">
    <source>
        <dbReference type="Pfam" id="PF03016"/>
    </source>
</evidence>
<evidence type="ECO:0000313" key="3">
    <source>
        <dbReference type="EMBL" id="CAJ1959719.1"/>
    </source>
</evidence>
<feature type="compositionally biased region" description="Basic and acidic residues" evidence="1">
    <location>
        <begin position="45"/>
        <end position="59"/>
    </location>
</feature>
<proteinExistence type="predicted"/>
<reference evidence="3" key="1">
    <citation type="submission" date="2023-08" db="EMBL/GenBank/DDBJ databases">
        <authorList>
            <person name="Audoor S."/>
            <person name="Bilcke G."/>
        </authorList>
    </citation>
    <scope>NUCLEOTIDE SEQUENCE</scope>
</reference>
<organism evidence="3 4">
    <name type="scientific">Cylindrotheca closterium</name>
    <dbReference type="NCBI Taxonomy" id="2856"/>
    <lineage>
        <taxon>Eukaryota</taxon>
        <taxon>Sar</taxon>
        <taxon>Stramenopiles</taxon>
        <taxon>Ochrophyta</taxon>
        <taxon>Bacillariophyta</taxon>
        <taxon>Bacillariophyceae</taxon>
        <taxon>Bacillariophycidae</taxon>
        <taxon>Bacillariales</taxon>
        <taxon>Bacillariaceae</taxon>
        <taxon>Cylindrotheca</taxon>
    </lineage>
</organism>
<keyword evidence="4" id="KW-1185">Reference proteome</keyword>
<feature type="compositionally biased region" description="Low complexity" evidence="1">
    <location>
        <begin position="34"/>
        <end position="43"/>
    </location>
</feature>
<dbReference type="Pfam" id="PF03016">
    <property type="entry name" value="Exostosin_GT47"/>
    <property type="match status" value="1"/>
</dbReference>
<dbReference type="Proteomes" id="UP001295423">
    <property type="component" value="Unassembled WGS sequence"/>
</dbReference>
<evidence type="ECO:0000256" key="1">
    <source>
        <dbReference type="SAM" id="MobiDB-lite"/>
    </source>
</evidence>
<accession>A0AAD2JLG2</accession>
<dbReference type="EMBL" id="CAKOGP040002014">
    <property type="protein sequence ID" value="CAJ1959719.1"/>
    <property type="molecule type" value="Genomic_DNA"/>
</dbReference>
<sequence length="474" mass="55462">MEGERNRYKVWMALVALLALFGINSIRRPLMIESSSSSSSSSSCKTKERQAIHQNKEDTSDPPEVLLSVPFYVYEEWSWLNSYWIKENGNNETVEHWSTKTSDDGHPYYNKHGDDFWFLRNAMKHPMRTTDISTAKLFFVPTLLNQFDWSLRRGKRNICFNKDCCKYDLIQRTQQYLNASEAFRLYPERHVIVRSYFTPTWKNWDVRKQPSEGLVELRESYRSFFFEMVPKMQAIVFEGKDFADTATHQVPRLGRHILPTYYVGSPCLGSPSNKKTLDIAMIATMKGIYDGRKNLCRWLNGNPNVKSICGKGERCPALADAKFGFHVAGDTFGSQRLMDVLLSGTVPIFSHLDQYTIQGDWIDWDQLSYYIPLHNDTTAYSEDPVTRFSMTNNSVEKVFNERLRRVLDDEEGYRKRQKAVIDHLEFFDMRTIYPFDTYMYLFQAELYPETRHTRSRWSALIMPPPLFSNSLKQS</sequence>